<evidence type="ECO:0000313" key="1">
    <source>
        <dbReference type="EMBL" id="KAA3803354.1"/>
    </source>
</evidence>
<dbReference type="AlphaFoldDB" id="A0A6N3V654"/>
<organism evidence="1 2">
    <name type="scientific">Bacteroides ovatus</name>
    <dbReference type="NCBI Taxonomy" id="28116"/>
    <lineage>
        <taxon>Bacteria</taxon>
        <taxon>Pseudomonadati</taxon>
        <taxon>Bacteroidota</taxon>
        <taxon>Bacteroidia</taxon>
        <taxon>Bacteroidales</taxon>
        <taxon>Bacteroidaceae</taxon>
        <taxon>Bacteroides</taxon>
    </lineage>
</organism>
<dbReference type="GO" id="GO:0016787">
    <property type="term" value="F:hydrolase activity"/>
    <property type="evidence" value="ECO:0007669"/>
    <property type="project" value="UniProtKB-KW"/>
</dbReference>
<dbReference type="SUPFAM" id="SSF109604">
    <property type="entry name" value="HD-domain/PDEase-like"/>
    <property type="match status" value="1"/>
</dbReference>
<dbReference type="EMBL" id="VWLX01000011">
    <property type="protein sequence ID" value="KAA3803354.1"/>
    <property type="molecule type" value="Genomic_DNA"/>
</dbReference>
<accession>A0A6N3V654</accession>
<proteinExistence type="predicted"/>
<protein>
    <submittedName>
        <fullName evidence="1">Phosphohydrolase</fullName>
    </submittedName>
</protein>
<dbReference type="Proteomes" id="UP000460135">
    <property type="component" value="Unassembled WGS sequence"/>
</dbReference>
<name>A0A6N3V654_BACOV</name>
<comment type="caution">
    <text evidence="1">The sequence shown here is derived from an EMBL/GenBank/DDBJ whole genome shotgun (WGS) entry which is preliminary data.</text>
</comment>
<sequence length="180" mass="20613">MSYITTFTGKHFDPIHPVPEKIDVKDIAHALSLICRANGHTRFFYSVAQHSIACCKEAKTRGLSNRIQLGCLLHDSSEAYMSDVTRPIKAKLTEYLKFEDHLQNMIWNHFISEPLSDTEKKAIFEIDDEMLSYEFIHLLPESISDDYKFILSRPTLEFINPTIVEDEFISLSAEIGTPTS</sequence>
<evidence type="ECO:0000313" key="2">
    <source>
        <dbReference type="Proteomes" id="UP000460135"/>
    </source>
</evidence>
<keyword evidence="1" id="KW-0378">Hydrolase</keyword>
<dbReference type="Gene3D" id="1.10.3210.10">
    <property type="entry name" value="Hypothetical protein af1432"/>
    <property type="match status" value="1"/>
</dbReference>
<gene>
    <name evidence="1" type="ORF">F3F51_15825</name>
</gene>
<reference evidence="1 2" key="1">
    <citation type="journal article" date="2019" name="Nat. Med.">
        <title>A library of human gut bacterial isolates paired with longitudinal multiomics data enables mechanistic microbiome research.</title>
        <authorList>
            <person name="Poyet M."/>
            <person name="Groussin M."/>
            <person name="Gibbons S.M."/>
            <person name="Avila-Pacheco J."/>
            <person name="Jiang X."/>
            <person name="Kearney S.M."/>
            <person name="Perrotta A.R."/>
            <person name="Berdy B."/>
            <person name="Zhao S."/>
            <person name="Lieberman T.D."/>
            <person name="Swanson P.K."/>
            <person name="Smith M."/>
            <person name="Roesemann S."/>
            <person name="Alexander J.E."/>
            <person name="Rich S.A."/>
            <person name="Livny J."/>
            <person name="Vlamakis H."/>
            <person name="Clish C."/>
            <person name="Bullock K."/>
            <person name="Deik A."/>
            <person name="Scott J."/>
            <person name="Pierce K.A."/>
            <person name="Xavier R.J."/>
            <person name="Alm E.J."/>
        </authorList>
    </citation>
    <scope>NUCLEOTIDE SEQUENCE [LARGE SCALE GENOMIC DNA]</scope>
    <source>
        <strain evidence="1 2">BIOML-A183</strain>
    </source>
</reference>